<dbReference type="RefSeq" id="WP_208429708.1">
    <property type="nucleotide sequence ID" value="NZ_JAEPRJ010000001.1"/>
</dbReference>
<proteinExistence type="predicted"/>
<keyword evidence="2" id="KW-1185">Reference proteome</keyword>
<comment type="caution">
    <text evidence="1">The sequence shown here is derived from an EMBL/GenBank/DDBJ whole genome shotgun (WGS) entry which is preliminary data.</text>
</comment>
<dbReference type="Proteomes" id="UP000604730">
    <property type="component" value="Unassembled WGS sequence"/>
</dbReference>
<name>A0ABS1J2I0_9FIRM</name>
<evidence type="ECO:0000313" key="1">
    <source>
        <dbReference type="EMBL" id="MBK5898277.1"/>
    </source>
</evidence>
<protein>
    <submittedName>
        <fullName evidence="1">Uncharacterized protein</fullName>
    </submittedName>
</protein>
<accession>A0ABS1J2I0</accession>
<reference evidence="1 2" key="1">
    <citation type="submission" date="2021-01" db="EMBL/GenBank/DDBJ databases">
        <title>Isolation and description of Catonella massiliensis sp. nov., a novel Catonella species, isolated from a stable periodontitis subject.</title>
        <authorList>
            <person name="Antezack A."/>
            <person name="Boxberger M."/>
            <person name="La Scola B."/>
            <person name="Monnet-Corti V."/>
        </authorList>
    </citation>
    <scope>NUCLEOTIDE SEQUENCE [LARGE SCALE GENOMIC DNA]</scope>
    <source>
        <strain evidence="1 2">Marseille-Q4567</strain>
    </source>
</reference>
<organism evidence="1 2">
    <name type="scientific">Catonella massiliensis</name>
    <dbReference type="NCBI Taxonomy" id="2799636"/>
    <lineage>
        <taxon>Bacteria</taxon>
        <taxon>Bacillati</taxon>
        <taxon>Bacillota</taxon>
        <taxon>Clostridia</taxon>
        <taxon>Lachnospirales</taxon>
        <taxon>Lachnospiraceae</taxon>
        <taxon>Catonella</taxon>
    </lineage>
</organism>
<evidence type="ECO:0000313" key="2">
    <source>
        <dbReference type="Proteomes" id="UP000604730"/>
    </source>
</evidence>
<dbReference type="EMBL" id="JAEPRJ010000001">
    <property type="protein sequence ID" value="MBK5898277.1"/>
    <property type="molecule type" value="Genomic_DNA"/>
</dbReference>
<sequence>MKTLFSEQKIVIENPKYTISLNAEGLSYNTADGKKSLEIKFSEVGAILPMRYCNSNQSYNLIFRDNQGKNICDIDTDTKANNGHNILETKLILVAFAAYKLTQAFPDNLFTLDLTLGFNLKEKEIRIANGVISGAKHKVDINRICRAKCVTNGTISNLAIYTKEKGGFFDTPDMTLPVNEITLPIIEAAMVRNTGRGIDFSRGDGFGQKTSEFVIIRYMEPNFFVGEDGTIKEEWQQKAYESIRQYGYTVAELVGSRL</sequence>
<gene>
    <name evidence="1" type="ORF">JJN12_10885</name>
</gene>